<feature type="non-terminal residue" evidence="2">
    <location>
        <position position="1"/>
    </location>
</feature>
<reference evidence="2" key="1">
    <citation type="journal article" date="2021" name="PeerJ">
        <title>Extensive microbial diversity within the chicken gut microbiome revealed by metagenomics and culture.</title>
        <authorList>
            <person name="Gilroy R."/>
            <person name="Ravi A."/>
            <person name="Getino M."/>
            <person name="Pursley I."/>
            <person name="Horton D.L."/>
            <person name="Alikhan N.F."/>
            <person name="Baker D."/>
            <person name="Gharbi K."/>
            <person name="Hall N."/>
            <person name="Watson M."/>
            <person name="Adriaenssens E.M."/>
            <person name="Foster-Nyarko E."/>
            <person name="Jarju S."/>
            <person name="Secka A."/>
            <person name="Antonio M."/>
            <person name="Oren A."/>
            <person name="Chaudhuri R.R."/>
            <person name="La Ragione R."/>
            <person name="Hildebrand F."/>
            <person name="Pallen M.J."/>
        </authorList>
    </citation>
    <scope>NUCLEOTIDE SEQUENCE</scope>
    <source>
        <strain evidence="2">CHK160-4876</strain>
    </source>
</reference>
<dbReference type="InterPro" id="IPR014755">
    <property type="entry name" value="Cu-Rt/internalin_Ig-like"/>
</dbReference>
<sequence>GNAKRDITVNVKTAQDKTERYEIVGVKDLAYVQEEGTFSEFTLGVHGFDAAGVAREALKPGDYEVIIKDASGKKVEVSNQSVEDYRKKELAGEFTAIVKLKDEAGLPIELKQTFHVIDNRIMPIVEVIDDEFSLRVTEDIKFLEALKQHITVTNGKGTKIKDEDITEVTFTSTEQSVIKHDGPNLAGGEGVAVIYLQTLTVKDGEEEYKVPMYNYPITLTADKTPPTLHSITGKVEVGETAFVKLNDVTIKAPVAGTAGNDFAIELKEQPKISVIERYADEQGKVNIDLGFSNKRSVWVDVFDATGKRVENGKMSEEDATVKFKIPTPGKYRVVAREGNENGAVVRERVLLVQPETGDKNTWQPTIDVQTEGKKITVSYPADATEQQLIEALKTTTLIVETPEEFVGTKLLTAGEHPLEGGTDVVKTLTLTYSEALTTKDLNIDEFKVGGTRATKVTPSKVTPSGDNDILILTFATPLDITGKGTLDVEIPKLKDAVGNEQPDAQKFSVTIKDGKLQLTK</sequence>
<reference evidence="2" key="2">
    <citation type="submission" date="2021-09" db="EMBL/GenBank/DDBJ databases">
        <authorList>
            <person name="Gilroy R."/>
        </authorList>
    </citation>
    <scope>NUCLEOTIDE SEQUENCE</scope>
    <source>
        <strain evidence="2">CHK160-4876</strain>
    </source>
</reference>
<keyword evidence="1" id="KW-0732">Signal</keyword>
<dbReference type="EMBL" id="DYTV01000057">
    <property type="protein sequence ID" value="HJH10999.1"/>
    <property type="molecule type" value="Genomic_DNA"/>
</dbReference>
<protein>
    <submittedName>
        <fullName evidence="2">Uncharacterized protein</fullName>
    </submittedName>
</protein>
<proteinExistence type="predicted"/>
<dbReference type="Proteomes" id="UP000700212">
    <property type="component" value="Unassembled WGS sequence"/>
</dbReference>
<name>A0A921T5E1_9BACL</name>
<accession>A0A921T5E1</accession>
<comment type="caution">
    <text evidence="2">The sequence shown here is derived from an EMBL/GenBank/DDBJ whole genome shotgun (WGS) entry which is preliminary data.</text>
</comment>
<evidence type="ECO:0000313" key="2">
    <source>
        <dbReference type="EMBL" id="HJH10999.1"/>
    </source>
</evidence>
<dbReference type="Gene3D" id="2.60.40.1220">
    <property type="match status" value="1"/>
</dbReference>
<evidence type="ECO:0000313" key="3">
    <source>
        <dbReference type="Proteomes" id="UP000700212"/>
    </source>
</evidence>
<gene>
    <name evidence="2" type="ORF">K8V30_04760</name>
</gene>
<dbReference type="AlphaFoldDB" id="A0A921T5E1"/>
<evidence type="ECO:0000256" key="1">
    <source>
        <dbReference type="ARBA" id="ARBA00022729"/>
    </source>
</evidence>
<organism evidence="2 3">
    <name type="scientific">Metalysinibacillus jejuensis</name>
    <dbReference type="NCBI Taxonomy" id="914327"/>
    <lineage>
        <taxon>Bacteria</taxon>
        <taxon>Bacillati</taxon>
        <taxon>Bacillota</taxon>
        <taxon>Bacilli</taxon>
        <taxon>Bacillales</taxon>
        <taxon>Caryophanaceae</taxon>
        <taxon>Metalysinibacillus</taxon>
    </lineage>
</organism>